<dbReference type="GO" id="GO:0016810">
    <property type="term" value="F:hydrolase activity, acting on carbon-nitrogen (but not peptide) bonds"/>
    <property type="evidence" value="ECO:0007669"/>
    <property type="project" value="InterPro"/>
</dbReference>
<evidence type="ECO:0000256" key="1">
    <source>
        <dbReference type="ARBA" id="ARBA00004613"/>
    </source>
</evidence>
<dbReference type="SUPFAM" id="SSF88713">
    <property type="entry name" value="Glycoside hydrolase/deacetylase"/>
    <property type="match status" value="1"/>
</dbReference>
<evidence type="ECO:0000256" key="2">
    <source>
        <dbReference type="ARBA" id="ARBA00022729"/>
    </source>
</evidence>
<dbReference type="KEGG" id="palb:EJC50_05910"/>
<sequence length="263" mass="29723">MHLRKTKLYLTLAIGMFMLATLTITVDQLLVFKKAVAVASPSSADEVKIPVLCYHSITDAKKGEYIVSTNELEAQMKSLHEHGYRSISLEQFGELMKGKLKNDGKMVLITFDDGYRDNYTNAYPILSKYGFTATEFLVTSWVGGGSYMTWSEAGELYRAGWDMMSHTRTHPYLPLHKAKGQREEIAGSKQDLEKHLPVPANVIAYPYGLRSAETVNIVAESGYTYAFTFDDGMTTSSQNPYLLKRLFIKGEMDLQGFERKMEY</sequence>
<dbReference type="Proteomes" id="UP000272528">
    <property type="component" value="Chromosome"/>
</dbReference>
<dbReference type="Pfam" id="PF01522">
    <property type="entry name" value="Polysacc_deac_1"/>
    <property type="match status" value="1"/>
</dbReference>
<gene>
    <name evidence="4" type="ORF">EJC50_05910</name>
</gene>
<dbReference type="RefSeq" id="WP_126013616.1">
    <property type="nucleotide sequence ID" value="NZ_CP034437.1"/>
</dbReference>
<dbReference type="OrthoDB" id="9778320at2"/>
<dbReference type="GO" id="GO:0005576">
    <property type="term" value="C:extracellular region"/>
    <property type="evidence" value="ECO:0007669"/>
    <property type="project" value="UniProtKB-SubCell"/>
</dbReference>
<proteinExistence type="predicted"/>
<dbReference type="EMBL" id="CP034437">
    <property type="protein sequence ID" value="AZN39252.1"/>
    <property type="molecule type" value="Genomic_DNA"/>
</dbReference>
<reference evidence="5" key="1">
    <citation type="submission" date="2018-12" db="EMBL/GenBank/DDBJ databases">
        <title>Genome sequence of Peanibacillus sp.</title>
        <authorList>
            <person name="Subramani G."/>
            <person name="Srinivasan S."/>
            <person name="Kim M.K."/>
        </authorList>
    </citation>
    <scope>NUCLEOTIDE SEQUENCE [LARGE SCALE GENOMIC DNA]</scope>
    <source>
        <strain evidence="5">18JY67-1</strain>
    </source>
</reference>
<dbReference type="CDD" id="cd10918">
    <property type="entry name" value="CE4_NodB_like_5s_6s"/>
    <property type="match status" value="1"/>
</dbReference>
<evidence type="ECO:0000259" key="3">
    <source>
        <dbReference type="PROSITE" id="PS51677"/>
    </source>
</evidence>
<evidence type="ECO:0000313" key="5">
    <source>
        <dbReference type="Proteomes" id="UP000272528"/>
    </source>
</evidence>
<dbReference type="PROSITE" id="PS51677">
    <property type="entry name" value="NODB"/>
    <property type="match status" value="1"/>
</dbReference>
<dbReference type="InterPro" id="IPR002509">
    <property type="entry name" value="NODB_dom"/>
</dbReference>
<protein>
    <submittedName>
        <fullName evidence="4">Polysaccharide deacetylase family protein</fullName>
    </submittedName>
</protein>
<organism evidence="4 5">
    <name type="scientific">Paenibacillus albus</name>
    <dbReference type="NCBI Taxonomy" id="2495582"/>
    <lineage>
        <taxon>Bacteria</taxon>
        <taxon>Bacillati</taxon>
        <taxon>Bacillota</taxon>
        <taxon>Bacilli</taxon>
        <taxon>Bacillales</taxon>
        <taxon>Paenibacillaceae</taxon>
        <taxon>Paenibacillus</taxon>
    </lineage>
</organism>
<keyword evidence="5" id="KW-1185">Reference proteome</keyword>
<dbReference type="GO" id="GO:0005975">
    <property type="term" value="P:carbohydrate metabolic process"/>
    <property type="evidence" value="ECO:0007669"/>
    <property type="project" value="InterPro"/>
</dbReference>
<accession>A0A3Q8X5B2</accession>
<dbReference type="PANTHER" id="PTHR34216:SF3">
    <property type="entry name" value="POLY-BETA-1,6-N-ACETYL-D-GLUCOSAMINE N-DEACETYLASE"/>
    <property type="match status" value="1"/>
</dbReference>
<dbReference type="AlphaFoldDB" id="A0A3Q8X5B2"/>
<dbReference type="Gene3D" id="3.20.20.370">
    <property type="entry name" value="Glycoside hydrolase/deacetylase"/>
    <property type="match status" value="1"/>
</dbReference>
<feature type="domain" description="NodB homology" evidence="3">
    <location>
        <begin position="105"/>
        <end position="263"/>
    </location>
</feature>
<dbReference type="PANTHER" id="PTHR34216">
    <property type="match status" value="1"/>
</dbReference>
<evidence type="ECO:0000313" key="4">
    <source>
        <dbReference type="EMBL" id="AZN39252.1"/>
    </source>
</evidence>
<dbReference type="InterPro" id="IPR011330">
    <property type="entry name" value="Glyco_hydro/deAcase_b/a-brl"/>
</dbReference>
<dbReference type="InterPro" id="IPR051398">
    <property type="entry name" value="Polysacch_Deacetylase"/>
</dbReference>
<keyword evidence="2" id="KW-0732">Signal</keyword>
<name>A0A3Q8X5B2_9BACL</name>
<comment type="subcellular location">
    <subcellularLocation>
        <location evidence="1">Secreted</location>
    </subcellularLocation>
</comment>